<name>A0A3B6SJ33_WHEAT</name>
<evidence type="ECO:0000313" key="4">
    <source>
        <dbReference type="EnsemblPlants" id="TraesCS7B02G380800.1.cds1"/>
    </source>
</evidence>
<evidence type="ECO:0000313" key="5">
    <source>
        <dbReference type="Proteomes" id="UP000019116"/>
    </source>
</evidence>
<dbReference type="STRING" id="4565.A0A3B6SJ33"/>
<organism evidence="4">
    <name type="scientific">Triticum aestivum</name>
    <name type="common">Wheat</name>
    <dbReference type="NCBI Taxonomy" id="4565"/>
    <lineage>
        <taxon>Eukaryota</taxon>
        <taxon>Viridiplantae</taxon>
        <taxon>Streptophyta</taxon>
        <taxon>Embryophyta</taxon>
        <taxon>Tracheophyta</taxon>
        <taxon>Spermatophyta</taxon>
        <taxon>Magnoliopsida</taxon>
        <taxon>Liliopsida</taxon>
        <taxon>Poales</taxon>
        <taxon>Poaceae</taxon>
        <taxon>BOP clade</taxon>
        <taxon>Pooideae</taxon>
        <taxon>Triticodae</taxon>
        <taxon>Triticeae</taxon>
        <taxon>Triticinae</taxon>
        <taxon>Triticum</taxon>
    </lineage>
</organism>
<dbReference type="InterPro" id="IPR012677">
    <property type="entry name" value="Nucleotide-bd_a/b_plait_sf"/>
</dbReference>
<proteinExistence type="predicted"/>
<dbReference type="GO" id="GO:0003729">
    <property type="term" value="F:mRNA binding"/>
    <property type="evidence" value="ECO:0000318"/>
    <property type="project" value="GO_Central"/>
</dbReference>
<dbReference type="InterPro" id="IPR035979">
    <property type="entry name" value="RBD_domain_sf"/>
</dbReference>
<keyword evidence="5" id="KW-1185">Reference proteome</keyword>
<dbReference type="InterPro" id="IPR021790">
    <property type="entry name" value="PTBP1-like_RRM2"/>
</dbReference>
<dbReference type="Gramene" id="TraesLDM7B03G04227570.1">
    <property type="protein sequence ID" value="TraesLDM7B03G04227570.1.CDS1"/>
    <property type="gene ID" value="TraesLDM7B03G04227570"/>
</dbReference>
<dbReference type="SMR" id="A0A3B6SJ33"/>
<dbReference type="Gene3D" id="3.30.70.330">
    <property type="match status" value="1"/>
</dbReference>
<dbReference type="Pfam" id="PF11835">
    <property type="entry name" value="RRM_8"/>
    <property type="match status" value="1"/>
</dbReference>
<feature type="domain" description="PTBP1-like RNA recognition motif 2" evidence="3">
    <location>
        <begin position="4"/>
        <end position="86"/>
    </location>
</feature>
<dbReference type="Gramene" id="TraesCS7B02G380800.1">
    <property type="protein sequence ID" value="TraesCS7B02G380800.1.cds1"/>
    <property type="gene ID" value="TraesCS7B02G380800"/>
</dbReference>
<accession>A0A3B6SJ33</accession>
<dbReference type="GO" id="GO:0043484">
    <property type="term" value="P:regulation of RNA splicing"/>
    <property type="evidence" value="ECO:0000318"/>
    <property type="project" value="GO_Central"/>
</dbReference>
<reference evidence="4" key="2">
    <citation type="submission" date="2018-10" db="UniProtKB">
        <authorList>
            <consortium name="EnsemblPlants"/>
        </authorList>
    </citation>
    <scope>IDENTIFICATION</scope>
</reference>
<dbReference type="Gramene" id="TraesWEE_scaffold_049427_01G000400.1">
    <property type="protein sequence ID" value="TraesWEE_scaffold_049427_01G000400.1"/>
    <property type="gene ID" value="TraesWEE_scaffold_049427_01G000400"/>
</dbReference>
<reference evidence="4" key="1">
    <citation type="submission" date="2018-08" db="EMBL/GenBank/DDBJ databases">
        <authorList>
            <person name="Rossello M."/>
        </authorList>
    </citation>
    <scope>NUCLEOTIDE SEQUENCE [LARGE SCALE GENOMIC DNA]</scope>
    <source>
        <strain evidence="4">cv. Chinese Spring</strain>
    </source>
</reference>
<dbReference type="GO" id="GO:0005634">
    <property type="term" value="C:nucleus"/>
    <property type="evidence" value="ECO:0000318"/>
    <property type="project" value="GO_Central"/>
</dbReference>
<dbReference type="EnsemblPlants" id="TraesCS7B02G380800.1">
    <property type="protein sequence ID" value="TraesCS7B02G380800.1.cds1"/>
    <property type="gene ID" value="TraesCS7B02G380800"/>
</dbReference>
<dbReference type="Gramene" id="TraesCS7B03G1023900.1">
    <property type="protein sequence ID" value="TraesCS7B03G1023900.1.CDS1"/>
    <property type="gene ID" value="TraesCS7B03G1023900"/>
</dbReference>
<dbReference type="OrthoDB" id="296632at2759"/>
<protein>
    <recommendedName>
        <fullName evidence="3">PTBP1-like RNA recognition motif 2 domain-containing protein</fullName>
    </recommendedName>
</protein>
<keyword evidence="1" id="KW-0677">Repeat</keyword>
<dbReference type="CDD" id="cd12422">
    <property type="entry name" value="RRM2_PTBP1_hnRNPL_like"/>
    <property type="match status" value="1"/>
</dbReference>
<keyword evidence="2" id="KW-0694">RNA-binding</keyword>
<sequence>MSIQPEVTSSCVLHITITHLFYHVTEEVLDELFGAYGVHDLCVSHKSTHMEVFVEFESWLEASQAKGALHGRCIYDGSCLLDIQHAPSSISVHRLPNSEPVVVDWDCVELADHVELEQLVSLPTPSALTSAPASATITSIAICEAAAHDTASSTANDVGRAHGVEDVLPSSIGCISIVPASCSVLCLQNNCDKLTCTFMSRTTLSITHQVQAYGPTTWPFPSLVMCIGGSCVPRPLPCPSFMCDRGGDCRAFPWPAPQGTLMGSSTAIVVMNCFPGAGLINEAPSRKPMLTWTPSTGYATMPRKSDARSARHAANMPGICMSVLTEYSVLQMLSHGSACEEWFNSPWDPGKGTKYYVLFVLRTLVEENPIVQGTIQFLKICVLGIYFCTMKHKANDTWTIRSLQHGYRFGTISMLFSPSCSFISVEALFTQLAGSFGHLSYRDYLNLLGSCCKIASTDLLLYGNALFMGHSISELVVRPKWDLDGQIIRDQAWLSVAYEFARAYIQFVPIDIFLVVPLLPVHWYCTMVHTSRKATEVAGKCYFVQLEVLAMKNKNLVLAIDIFVQ</sequence>
<evidence type="ECO:0000256" key="1">
    <source>
        <dbReference type="ARBA" id="ARBA00022737"/>
    </source>
</evidence>
<dbReference type="Gramene" id="TraesSTA7B03G04219250.1">
    <property type="protein sequence ID" value="TraesSTA7B03G04219250.1.CDS1"/>
    <property type="gene ID" value="TraesSTA7B03G04219250"/>
</dbReference>
<dbReference type="AlphaFoldDB" id="A0A3B6SJ33"/>
<evidence type="ECO:0000259" key="3">
    <source>
        <dbReference type="Pfam" id="PF11835"/>
    </source>
</evidence>
<dbReference type="PANTHER" id="PTHR15592">
    <property type="entry name" value="MATRIN 3/NUCLEAR PROTEIN 220-RELATED"/>
    <property type="match status" value="1"/>
</dbReference>
<evidence type="ECO:0000256" key="2">
    <source>
        <dbReference type="ARBA" id="ARBA00022884"/>
    </source>
</evidence>
<dbReference type="SUPFAM" id="SSF54928">
    <property type="entry name" value="RNA-binding domain, RBD"/>
    <property type="match status" value="1"/>
</dbReference>
<dbReference type="Proteomes" id="UP000019116">
    <property type="component" value="Chromosome 7B"/>
</dbReference>